<dbReference type="InterPro" id="IPR016461">
    <property type="entry name" value="COMT-like"/>
</dbReference>
<dbReference type="Pfam" id="PF08100">
    <property type="entry name" value="Dimerisation"/>
    <property type="match status" value="1"/>
</dbReference>
<dbReference type="Gene3D" id="1.10.10.10">
    <property type="entry name" value="Winged helix-like DNA-binding domain superfamily/Winged helix DNA-binding domain"/>
    <property type="match status" value="1"/>
</dbReference>
<dbReference type="PIRSF" id="PIRSF005739">
    <property type="entry name" value="O-mtase"/>
    <property type="match status" value="1"/>
</dbReference>
<gene>
    <name evidence="7" type="ORF">PVAP13_6KG294900</name>
</gene>
<sequence>MHNIIMSRAHQEEMNTNQNLYQGYVELYHNGLFHIKSTALRCAVELGIPDAIHRRGGAATVSDFAVDTSVHPAKLPCLRRLMRMLTVSGIFAVDHQLAPPSDDDEGETVYKLTPISRLLVDDDDDGASSPRRGGMSAMLCLLARPDTAVAPFFGLGAWFRDAGGATLFEAARGAPTWSLTRSDASYNEALNNGCAADSRFAMDAVLNDGAGAASIFRGLGSLVDVGGGHGAAAVAITRAFPHIKCSVLDLEQVVSKAPSDGTVRFIAGDMFQSIPPADAVLLKYVLHCWDDDDCVKILRQCKRAISSGDGVGKVIIMNVVVGYGTQDSSVLKETHVLFDMFMMRYGGAEREEHEWKKIFLEAGFSDYKITPILGFQSLIEVFP</sequence>
<name>A0A8T0RH65_PANVG</name>
<comment type="caution">
    <text evidence="7">The sequence shown here is derived from an EMBL/GenBank/DDBJ whole genome shotgun (WGS) entry which is preliminary data.</text>
</comment>
<reference evidence="7" key="1">
    <citation type="submission" date="2020-05" db="EMBL/GenBank/DDBJ databases">
        <title>WGS assembly of Panicum virgatum.</title>
        <authorList>
            <person name="Lovell J.T."/>
            <person name="Jenkins J."/>
            <person name="Shu S."/>
            <person name="Juenger T.E."/>
            <person name="Schmutz J."/>
        </authorList>
    </citation>
    <scope>NUCLEOTIDE SEQUENCE</scope>
    <source>
        <strain evidence="7">AP13</strain>
    </source>
</reference>
<dbReference type="InterPro" id="IPR012967">
    <property type="entry name" value="COMT_dimerisation"/>
</dbReference>
<evidence type="ECO:0000259" key="5">
    <source>
        <dbReference type="Pfam" id="PF00891"/>
    </source>
</evidence>
<dbReference type="Gene3D" id="3.40.50.150">
    <property type="entry name" value="Vaccinia Virus protein VP39"/>
    <property type="match status" value="1"/>
</dbReference>
<dbReference type="Proteomes" id="UP000823388">
    <property type="component" value="Chromosome 6K"/>
</dbReference>
<dbReference type="PANTHER" id="PTHR11746">
    <property type="entry name" value="O-METHYLTRANSFERASE"/>
    <property type="match status" value="1"/>
</dbReference>
<dbReference type="InterPro" id="IPR036390">
    <property type="entry name" value="WH_DNA-bd_sf"/>
</dbReference>
<keyword evidence="1" id="KW-0489">Methyltransferase</keyword>
<keyword evidence="8" id="KW-1185">Reference proteome</keyword>
<dbReference type="InterPro" id="IPR029063">
    <property type="entry name" value="SAM-dependent_MTases_sf"/>
</dbReference>
<feature type="domain" description="O-methyltransferase C-terminal" evidence="5">
    <location>
        <begin position="154"/>
        <end position="365"/>
    </location>
</feature>
<dbReference type="FunFam" id="1.10.10.10:FF:000213">
    <property type="entry name" value="Coniferyl alcohol 9-O-methyltransferase"/>
    <property type="match status" value="1"/>
</dbReference>
<accession>A0A8T0RH65</accession>
<dbReference type="AlphaFoldDB" id="A0A8T0RH65"/>
<dbReference type="Pfam" id="PF00891">
    <property type="entry name" value="Methyltransf_2"/>
    <property type="match status" value="1"/>
</dbReference>
<evidence type="ECO:0000256" key="2">
    <source>
        <dbReference type="ARBA" id="ARBA00022679"/>
    </source>
</evidence>
<evidence type="ECO:0000259" key="6">
    <source>
        <dbReference type="Pfam" id="PF08100"/>
    </source>
</evidence>
<evidence type="ECO:0000313" key="8">
    <source>
        <dbReference type="Proteomes" id="UP000823388"/>
    </source>
</evidence>
<dbReference type="InterPro" id="IPR001077">
    <property type="entry name" value="COMT_C"/>
</dbReference>
<evidence type="ECO:0000256" key="1">
    <source>
        <dbReference type="ARBA" id="ARBA00022603"/>
    </source>
</evidence>
<feature type="domain" description="O-methyltransferase dimerisation" evidence="6">
    <location>
        <begin position="34"/>
        <end position="121"/>
    </location>
</feature>
<dbReference type="PROSITE" id="PS51683">
    <property type="entry name" value="SAM_OMT_II"/>
    <property type="match status" value="1"/>
</dbReference>
<dbReference type="SUPFAM" id="SSF46785">
    <property type="entry name" value="Winged helix' DNA-binding domain"/>
    <property type="match status" value="1"/>
</dbReference>
<keyword evidence="3" id="KW-0949">S-adenosyl-L-methionine</keyword>
<proteinExistence type="predicted"/>
<organism evidence="7 8">
    <name type="scientific">Panicum virgatum</name>
    <name type="common">Blackwell switchgrass</name>
    <dbReference type="NCBI Taxonomy" id="38727"/>
    <lineage>
        <taxon>Eukaryota</taxon>
        <taxon>Viridiplantae</taxon>
        <taxon>Streptophyta</taxon>
        <taxon>Embryophyta</taxon>
        <taxon>Tracheophyta</taxon>
        <taxon>Spermatophyta</taxon>
        <taxon>Magnoliopsida</taxon>
        <taxon>Liliopsida</taxon>
        <taxon>Poales</taxon>
        <taxon>Poaceae</taxon>
        <taxon>PACMAD clade</taxon>
        <taxon>Panicoideae</taxon>
        <taxon>Panicodae</taxon>
        <taxon>Paniceae</taxon>
        <taxon>Panicinae</taxon>
        <taxon>Panicum</taxon>
        <taxon>Panicum sect. Hiantes</taxon>
    </lineage>
</organism>
<evidence type="ECO:0000313" key="7">
    <source>
        <dbReference type="EMBL" id="KAG2584380.1"/>
    </source>
</evidence>
<dbReference type="GO" id="GO:0046983">
    <property type="term" value="F:protein dimerization activity"/>
    <property type="evidence" value="ECO:0007669"/>
    <property type="project" value="InterPro"/>
</dbReference>
<dbReference type="GO" id="GO:0008171">
    <property type="term" value="F:O-methyltransferase activity"/>
    <property type="evidence" value="ECO:0007669"/>
    <property type="project" value="InterPro"/>
</dbReference>
<dbReference type="SUPFAM" id="SSF53335">
    <property type="entry name" value="S-adenosyl-L-methionine-dependent methyltransferases"/>
    <property type="match status" value="1"/>
</dbReference>
<keyword evidence="2" id="KW-0808">Transferase</keyword>
<dbReference type="EMBL" id="CM029047">
    <property type="protein sequence ID" value="KAG2584380.1"/>
    <property type="molecule type" value="Genomic_DNA"/>
</dbReference>
<feature type="active site" description="Proton acceptor" evidence="4">
    <location>
        <position position="287"/>
    </location>
</feature>
<evidence type="ECO:0000256" key="4">
    <source>
        <dbReference type="PIRSR" id="PIRSR005739-1"/>
    </source>
</evidence>
<dbReference type="OrthoDB" id="2410195at2759"/>
<dbReference type="InterPro" id="IPR036388">
    <property type="entry name" value="WH-like_DNA-bd_sf"/>
</dbReference>
<evidence type="ECO:0000256" key="3">
    <source>
        <dbReference type="ARBA" id="ARBA00022691"/>
    </source>
</evidence>
<dbReference type="GO" id="GO:0032259">
    <property type="term" value="P:methylation"/>
    <property type="evidence" value="ECO:0007669"/>
    <property type="project" value="UniProtKB-KW"/>
</dbReference>
<protein>
    <submittedName>
        <fullName evidence="7">Uncharacterized protein</fullName>
    </submittedName>
</protein>
<dbReference type="FunFam" id="3.40.50.150:FF:000206">
    <property type="entry name" value="O-methyltransferase ZRP4"/>
    <property type="match status" value="1"/>
</dbReference>